<dbReference type="GO" id="GO:0006457">
    <property type="term" value="P:protein folding"/>
    <property type="evidence" value="ECO:0007669"/>
    <property type="project" value="InterPro"/>
</dbReference>
<protein>
    <recommendedName>
        <fullName evidence="4">Prefoldin subunit 5</fullName>
    </recommendedName>
</protein>
<comment type="similarity">
    <text evidence="1">Belongs to the prefoldin subunit alpha family.</text>
</comment>
<dbReference type="GO" id="GO:1990113">
    <property type="term" value="P:RNA polymerase I assembly"/>
    <property type="evidence" value="ECO:0007669"/>
    <property type="project" value="TreeGrafter"/>
</dbReference>
<name>A0A0B6XYT4_9EUPU</name>
<gene>
    <name evidence="3" type="primary">ORF6006</name>
</gene>
<reference evidence="3" key="1">
    <citation type="submission" date="2014-12" db="EMBL/GenBank/DDBJ databases">
        <title>Insight into the proteome of Arion vulgaris.</title>
        <authorList>
            <person name="Aradska J."/>
            <person name="Bulat T."/>
            <person name="Smidak R."/>
            <person name="Sarate P."/>
            <person name="Gangsoo J."/>
            <person name="Sialana F."/>
            <person name="Bilban M."/>
            <person name="Lubec G."/>
        </authorList>
    </citation>
    <scope>NUCLEOTIDE SEQUENCE</scope>
    <source>
        <tissue evidence="3">Skin</tissue>
    </source>
</reference>
<dbReference type="CDD" id="cd23157">
    <property type="entry name" value="Prefoldin_5"/>
    <property type="match status" value="1"/>
</dbReference>
<accession>A0A0B6XYT4</accession>
<dbReference type="EMBL" id="HACG01002138">
    <property type="protein sequence ID" value="CEK49003.1"/>
    <property type="molecule type" value="Transcribed_RNA"/>
</dbReference>
<dbReference type="GO" id="GO:0005737">
    <property type="term" value="C:cytoplasm"/>
    <property type="evidence" value="ECO:0007669"/>
    <property type="project" value="TreeGrafter"/>
</dbReference>
<dbReference type="InterPro" id="IPR011599">
    <property type="entry name" value="PFD_alpha_archaea"/>
</dbReference>
<feature type="non-terminal residue" evidence="3">
    <location>
        <position position="1"/>
    </location>
</feature>
<dbReference type="SUPFAM" id="SSF46579">
    <property type="entry name" value="Prefoldin"/>
    <property type="match status" value="1"/>
</dbReference>
<evidence type="ECO:0000313" key="3">
    <source>
        <dbReference type="EMBL" id="CEK49003.1"/>
    </source>
</evidence>
<keyword evidence="2" id="KW-0143">Chaperone</keyword>
<dbReference type="PANTHER" id="PTHR12674:SF2">
    <property type="entry name" value="PREFOLDIN SUBUNIT 5"/>
    <property type="match status" value="1"/>
</dbReference>
<dbReference type="PANTHER" id="PTHR12674">
    <property type="entry name" value="PREFOLDIN SUBUNIT 5"/>
    <property type="match status" value="1"/>
</dbReference>
<dbReference type="Gene3D" id="1.10.287.370">
    <property type="match status" value="1"/>
</dbReference>
<organism evidence="3">
    <name type="scientific">Arion vulgaris</name>
    <dbReference type="NCBI Taxonomy" id="1028688"/>
    <lineage>
        <taxon>Eukaryota</taxon>
        <taxon>Metazoa</taxon>
        <taxon>Spiralia</taxon>
        <taxon>Lophotrochozoa</taxon>
        <taxon>Mollusca</taxon>
        <taxon>Gastropoda</taxon>
        <taxon>Heterobranchia</taxon>
        <taxon>Euthyneura</taxon>
        <taxon>Panpulmonata</taxon>
        <taxon>Eupulmonata</taxon>
        <taxon>Stylommatophora</taxon>
        <taxon>Helicina</taxon>
        <taxon>Arionoidea</taxon>
        <taxon>Arionidae</taxon>
        <taxon>Arion</taxon>
    </lineage>
</organism>
<dbReference type="FunFam" id="1.10.287.370:FF:000004">
    <property type="entry name" value="Probable prefoldin subunit 5"/>
    <property type="match status" value="1"/>
</dbReference>
<evidence type="ECO:0008006" key="4">
    <source>
        <dbReference type="Google" id="ProtNLM"/>
    </source>
</evidence>
<evidence type="ECO:0000256" key="1">
    <source>
        <dbReference type="ARBA" id="ARBA00010048"/>
    </source>
</evidence>
<dbReference type="GO" id="GO:0051082">
    <property type="term" value="F:unfolded protein binding"/>
    <property type="evidence" value="ECO:0007669"/>
    <property type="project" value="InterPro"/>
</dbReference>
<dbReference type="Pfam" id="PF02996">
    <property type="entry name" value="Prefoldin"/>
    <property type="match status" value="1"/>
</dbReference>
<dbReference type="GO" id="GO:1990115">
    <property type="term" value="P:RNA polymerase III assembly"/>
    <property type="evidence" value="ECO:0007669"/>
    <property type="project" value="TreeGrafter"/>
</dbReference>
<dbReference type="NCBIfam" id="TIGR00293">
    <property type="entry name" value="prefoldin subunit alpha"/>
    <property type="match status" value="1"/>
</dbReference>
<evidence type="ECO:0000256" key="2">
    <source>
        <dbReference type="ARBA" id="ARBA00023186"/>
    </source>
</evidence>
<dbReference type="GO" id="GO:1990114">
    <property type="term" value="P:RNA polymerase II core complex assembly"/>
    <property type="evidence" value="ECO:0007669"/>
    <property type="project" value="TreeGrafter"/>
</dbReference>
<dbReference type="GO" id="GO:0016272">
    <property type="term" value="C:prefoldin complex"/>
    <property type="evidence" value="ECO:0007669"/>
    <property type="project" value="InterPro"/>
</dbReference>
<dbReference type="InterPro" id="IPR009053">
    <property type="entry name" value="Prefoldin"/>
</dbReference>
<sequence>FVFVAQLQFKMATHEPGAKQIDVTTLPIPHLNHLSQQLEQELEFLTNSVSQLKVAQGKFSESEEAVSNLGQPGSPILVPLTASMYVPGELNEDNDLLIDIGTGYYVSMTKDKAQDFFKRKIDYLTKNIEKVQPILQEKYRSKQVIAEVLQAKIQAQLAASSQSGSVVGKA</sequence>
<dbReference type="AlphaFoldDB" id="A0A0B6XYT4"/>
<dbReference type="InterPro" id="IPR004127">
    <property type="entry name" value="Prefoldin_subunit_alpha"/>
</dbReference>
<proteinExistence type="inferred from homology"/>